<evidence type="ECO:0000259" key="3">
    <source>
        <dbReference type="Pfam" id="PF17782"/>
    </source>
</evidence>
<comment type="similarity">
    <text evidence="1">Belongs to the DprA/Smf family.</text>
</comment>
<name>A0ABP8NH83_9BACT</name>
<dbReference type="Pfam" id="PF14520">
    <property type="entry name" value="HHH_5"/>
    <property type="match status" value="1"/>
</dbReference>
<evidence type="ECO:0000313" key="5">
    <source>
        <dbReference type="Proteomes" id="UP001500067"/>
    </source>
</evidence>
<feature type="domain" description="DprA winged helix" evidence="3">
    <location>
        <begin position="313"/>
        <end position="366"/>
    </location>
</feature>
<comment type="caution">
    <text evidence="4">The sequence shown here is derived from an EMBL/GenBank/DDBJ whole genome shotgun (WGS) entry which is preliminary data.</text>
</comment>
<dbReference type="Gene3D" id="1.10.10.10">
    <property type="entry name" value="Winged helix-like DNA-binding domain superfamily/Winged helix DNA-binding domain"/>
    <property type="match status" value="1"/>
</dbReference>
<sequence>MHPATENEELFYLLALSFIPGVGVRTGRALLARFGSAKAVFSAPLKELTTIDGVSDARAKAFREPDILQKAGAELDFILKNNVKVYSIEAEGYPTRLAACADAPLLLFCKGTARPEAKKTVAIVGTRKNTDYGQKLCEELVDGLRQLDDLLVVSGLALGIDAIAHKKCVQAGIPTIGVLGHGVDTIYPPSNKNLAAQMMENGGILSEFPSGTALDRGNFPMRNRIVAGMCDVTVIVESHASGGALITASLAAGYNREVAAFPGRVTDSRSAGCNALIRSNMAAMITNTEDLLQLMNWDGQMKARAVQPQLFLHLTPEEQKIVDLLQARENAHVDELSYHTGMPTAMLAGTLLQLELQGVIKALPGKYYRIY</sequence>
<dbReference type="Gene3D" id="3.40.50.450">
    <property type="match status" value="1"/>
</dbReference>
<dbReference type="RefSeq" id="WP_345082021.1">
    <property type="nucleotide sequence ID" value="NZ_BAABFA010000011.1"/>
</dbReference>
<dbReference type="InterPro" id="IPR041614">
    <property type="entry name" value="DprA_WH"/>
</dbReference>
<accession>A0ABP8NH83</accession>
<evidence type="ECO:0000313" key="4">
    <source>
        <dbReference type="EMBL" id="GAA4465765.1"/>
    </source>
</evidence>
<gene>
    <name evidence="4" type="primary">dprA</name>
    <name evidence="4" type="ORF">GCM10023093_18480</name>
</gene>
<protein>
    <submittedName>
        <fullName evidence="4">DNA-processing protein DprA</fullName>
    </submittedName>
</protein>
<dbReference type="PANTHER" id="PTHR43022:SF1">
    <property type="entry name" value="PROTEIN SMF"/>
    <property type="match status" value="1"/>
</dbReference>
<dbReference type="InterPro" id="IPR003488">
    <property type="entry name" value="DprA"/>
</dbReference>
<evidence type="ECO:0000259" key="2">
    <source>
        <dbReference type="Pfam" id="PF02481"/>
    </source>
</evidence>
<dbReference type="InterPro" id="IPR010994">
    <property type="entry name" value="RuvA_2-like"/>
</dbReference>
<dbReference type="EMBL" id="BAABFA010000011">
    <property type="protein sequence ID" value="GAA4465765.1"/>
    <property type="molecule type" value="Genomic_DNA"/>
</dbReference>
<dbReference type="SUPFAM" id="SSF102405">
    <property type="entry name" value="MCP/YpsA-like"/>
    <property type="match status" value="1"/>
</dbReference>
<feature type="domain" description="Smf/DprA SLOG" evidence="2">
    <location>
        <begin position="85"/>
        <end position="295"/>
    </location>
</feature>
<dbReference type="Pfam" id="PF02481">
    <property type="entry name" value="DNA_processg_A"/>
    <property type="match status" value="1"/>
</dbReference>
<dbReference type="SUPFAM" id="SSF47781">
    <property type="entry name" value="RuvA domain 2-like"/>
    <property type="match status" value="1"/>
</dbReference>
<evidence type="ECO:0000256" key="1">
    <source>
        <dbReference type="ARBA" id="ARBA00006525"/>
    </source>
</evidence>
<dbReference type="NCBIfam" id="TIGR00732">
    <property type="entry name" value="dprA"/>
    <property type="match status" value="1"/>
</dbReference>
<dbReference type="InterPro" id="IPR057666">
    <property type="entry name" value="DrpA_SLOG"/>
</dbReference>
<dbReference type="PANTHER" id="PTHR43022">
    <property type="entry name" value="PROTEIN SMF"/>
    <property type="match status" value="1"/>
</dbReference>
<dbReference type="Pfam" id="PF17782">
    <property type="entry name" value="WHD_DprA"/>
    <property type="match status" value="1"/>
</dbReference>
<dbReference type="Proteomes" id="UP001500067">
    <property type="component" value="Unassembled WGS sequence"/>
</dbReference>
<reference evidence="5" key="1">
    <citation type="journal article" date="2019" name="Int. J. Syst. Evol. Microbiol.">
        <title>The Global Catalogue of Microorganisms (GCM) 10K type strain sequencing project: providing services to taxonomists for standard genome sequencing and annotation.</title>
        <authorList>
            <consortium name="The Broad Institute Genomics Platform"/>
            <consortium name="The Broad Institute Genome Sequencing Center for Infectious Disease"/>
            <person name="Wu L."/>
            <person name="Ma J."/>
        </authorList>
    </citation>
    <scope>NUCLEOTIDE SEQUENCE [LARGE SCALE GENOMIC DNA]</scope>
    <source>
        <strain evidence="5">JCM 32105</strain>
    </source>
</reference>
<organism evidence="4 5">
    <name type="scientific">Nemorincola caseinilytica</name>
    <dbReference type="NCBI Taxonomy" id="2054315"/>
    <lineage>
        <taxon>Bacteria</taxon>
        <taxon>Pseudomonadati</taxon>
        <taxon>Bacteroidota</taxon>
        <taxon>Chitinophagia</taxon>
        <taxon>Chitinophagales</taxon>
        <taxon>Chitinophagaceae</taxon>
        <taxon>Nemorincola</taxon>
    </lineage>
</organism>
<keyword evidence="5" id="KW-1185">Reference proteome</keyword>
<proteinExistence type="inferred from homology"/>
<dbReference type="InterPro" id="IPR036388">
    <property type="entry name" value="WH-like_DNA-bd_sf"/>
</dbReference>